<organism evidence="1 2">
    <name type="scientific">Didymella heteroderae</name>
    <dbReference type="NCBI Taxonomy" id="1769908"/>
    <lineage>
        <taxon>Eukaryota</taxon>
        <taxon>Fungi</taxon>
        <taxon>Dikarya</taxon>
        <taxon>Ascomycota</taxon>
        <taxon>Pezizomycotina</taxon>
        <taxon>Dothideomycetes</taxon>
        <taxon>Pleosporomycetidae</taxon>
        <taxon>Pleosporales</taxon>
        <taxon>Pleosporineae</taxon>
        <taxon>Didymellaceae</taxon>
        <taxon>Didymella</taxon>
    </lineage>
</organism>
<keyword evidence="2" id="KW-1185">Reference proteome</keyword>
<dbReference type="EMBL" id="SWKV01000060">
    <property type="protein sequence ID" value="KAF3035233.1"/>
    <property type="molecule type" value="Genomic_DNA"/>
</dbReference>
<evidence type="ECO:0000313" key="2">
    <source>
        <dbReference type="Proteomes" id="UP000758155"/>
    </source>
</evidence>
<comment type="caution">
    <text evidence="1">The sequence shown here is derived from an EMBL/GenBank/DDBJ whole genome shotgun (WGS) entry which is preliminary data.</text>
</comment>
<reference evidence="1" key="1">
    <citation type="submission" date="2019-04" db="EMBL/GenBank/DDBJ databases">
        <title>Sequencing of skin fungus with MAO and IRED activity.</title>
        <authorList>
            <person name="Marsaioli A.J."/>
            <person name="Bonatto J.M.C."/>
            <person name="Reis Junior O."/>
        </authorList>
    </citation>
    <scope>NUCLEOTIDE SEQUENCE</scope>
    <source>
        <strain evidence="1">28M1</strain>
    </source>
</reference>
<protein>
    <submittedName>
        <fullName evidence="1">Uncharacterized protein</fullName>
    </submittedName>
</protein>
<accession>A0A9P4WLE4</accession>
<evidence type="ECO:0000313" key="1">
    <source>
        <dbReference type="EMBL" id="KAF3035233.1"/>
    </source>
</evidence>
<proteinExistence type="predicted"/>
<name>A0A9P4WLE4_9PLEO</name>
<sequence length="146" mass="16756">MPHCAICSTRIYGSGHYCILHKPIFSRSYTQENYNYSSDFTHPGETHFRTSAGTAGTVARRRAHHNNHRDSHNQPYTDTQVVNLPLAQTLTQAFTHLQDAYVIASVTYDGQEITVNANLERERCPICQIWFPDHGRLAWHRFENPA</sequence>
<dbReference type="OrthoDB" id="3791698at2759"/>
<dbReference type="AlphaFoldDB" id="A0A9P4WLE4"/>
<gene>
    <name evidence="1" type="ORF">E8E12_005186</name>
</gene>
<dbReference type="Proteomes" id="UP000758155">
    <property type="component" value="Unassembled WGS sequence"/>
</dbReference>